<dbReference type="PANTHER" id="PTHR35450:SF2">
    <property type="entry name" value="REVERSE TRANSCRIPTASE DOMAIN-CONTAINING PROTEIN"/>
    <property type="match status" value="1"/>
</dbReference>
<keyword evidence="2" id="KW-1185">Reference proteome</keyword>
<gene>
    <name evidence="1" type="ORF">QE152_g147</name>
</gene>
<evidence type="ECO:0000313" key="1">
    <source>
        <dbReference type="EMBL" id="KAK9759301.1"/>
    </source>
</evidence>
<comment type="caution">
    <text evidence="1">The sequence shown here is derived from an EMBL/GenBank/DDBJ whole genome shotgun (WGS) entry which is preliminary data.</text>
</comment>
<organism evidence="1 2">
    <name type="scientific">Popillia japonica</name>
    <name type="common">Japanese beetle</name>
    <dbReference type="NCBI Taxonomy" id="7064"/>
    <lineage>
        <taxon>Eukaryota</taxon>
        <taxon>Metazoa</taxon>
        <taxon>Ecdysozoa</taxon>
        <taxon>Arthropoda</taxon>
        <taxon>Hexapoda</taxon>
        <taxon>Insecta</taxon>
        <taxon>Pterygota</taxon>
        <taxon>Neoptera</taxon>
        <taxon>Endopterygota</taxon>
        <taxon>Coleoptera</taxon>
        <taxon>Polyphaga</taxon>
        <taxon>Scarabaeiformia</taxon>
        <taxon>Scarabaeidae</taxon>
        <taxon>Rutelinae</taxon>
        <taxon>Popillia</taxon>
    </lineage>
</organism>
<accession>A0AAW1NKU7</accession>
<sequence>MDKGITPLNLRNKEYNPRESILSDAEKMEKWRAKELHGRYIYTLSQNHIDAEASCQWLCSGNIFPETEGFMIAMQDQVVATLNHKKYIIKENIESSKCRVCLKQNETVEHILSGCSPLAPHEYTNRHNNVAKIIHQHLCRRYQTNDDQVPSTTLPR</sequence>
<name>A0AAW1NKU7_POPJA</name>
<dbReference type="PANTHER" id="PTHR35450">
    <property type="entry name" value="REVERSE TRANSCRIPTASE DOMAIN-CONTAINING PROTEIN"/>
    <property type="match status" value="1"/>
</dbReference>
<dbReference type="AlphaFoldDB" id="A0AAW1NKU7"/>
<dbReference type="EMBL" id="JASPKY010000001">
    <property type="protein sequence ID" value="KAK9759301.1"/>
    <property type="molecule type" value="Genomic_DNA"/>
</dbReference>
<proteinExistence type="predicted"/>
<evidence type="ECO:0008006" key="3">
    <source>
        <dbReference type="Google" id="ProtNLM"/>
    </source>
</evidence>
<dbReference type="Proteomes" id="UP001458880">
    <property type="component" value="Unassembled WGS sequence"/>
</dbReference>
<protein>
    <recommendedName>
        <fullName evidence="3">Reverse transcriptase zinc-binding domain-containing protein</fullName>
    </recommendedName>
</protein>
<reference evidence="1 2" key="1">
    <citation type="journal article" date="2024" name="BMC Genomics">
        <title>De novo assembly and annotation of Popillia japonica's genome with initial clues to its potential as an invasive pest.</title>
        <authorList>
            <person name="Cucini C."/>
            <person name="Boschi S."/>
            <person name="Funari R."/>
            <person name="Cardaioli E."/>
            <person name="Iannotti N."/>
            <person name="Marturano G."/>
            <person name="Paoli F."/>
            <person name="Bruttini M."/>
            <person name="Carapelli A."/>
            <person name="Frati F."/>
            <person name="Nardi F."/>
        </authorList>
    </citation>
    <scope>NUCLEOTIDE SEQUENCE [LARGE SCALE GENOMIC DNA]</scope>
    <source>
        <strain evidence="1">DMR45628</strain>
    </source>
</reference>
<evidence type="ECO:0000313" key="2">
    <source>
        <dbReference type="Proteomes" id="UP001458880"/>
    </source>
</evidence>